<dbReference type="GO" id="GO:0003755">
    <property type="term" value="F:peptidyl-prolyl cis-trans isomerase activity"/>
    <property type="evidence" value="ECO:0007669"/>
    <property type="project" value="UniProtKB-EC"/>
</dbReference>
<evidence type="ECO:0000313" key="12">
    <source>
        <dbReference type="Proteomes" id="UP000789359"/>
    </source>
</evidence>
<dbReference type="InterPro" id="IPR036944">
    <property type="entry name" value="PPIase_FKBP_N_sf"/>
</dbReference>
<protein>
    <recommendedName>
        <fullName evidence="7">Peptidyl-prolyl cis-trans isomerase</fullName>
        <ecNumber evidence="7">5.2.1.8</ecNumber>
    </recommendedName>
</protein>
<comment type="catalytic activity">
    <reaction evidence="1 6 7">
        <text>[protein]-peptidylproline (omega=180) = [protein]-peptidylproline (omega=0)</text>
        <dbReference type="Rhea" id="RHEA:16237"/>
        <dbReference type="Rhea" id="RHEA-COMP:10747"/>
        <dbReference type="Rhea" id="RHEA-COMP:10748"/>
        <dbReference type="ChEBI" id="CHEBI:83833"/>
        <dbReference type="ChEBI" id="CHEBI:83834"/>
        <dbReference type="EC" id="5.2.1.8"/>
    </reaction>
</comment>
<dbReference type="PROSITE" id="PS50059">
    <property type="entry name" value="FKBP_PPIASE"/>
    <property type="match status" value="1"/>
</dbReference>
<evidence type="ECO:0000256" key="7">
    <source>
        <dbReference type="RuleBase" id="RU003915"/>
    </source>
</evidence>
<evidence type="ECO:0000256" key="2">
    <source>
        <dbReference type="ARBA" id="ARBA00006577"/>
    </source>
</evidence>
<keyword evidence="4 6" id="KW-0697">Rotamase</keyword>
<evidence type="ECO:0000256" key="3">
    <source>
        <dbReference type="ARBA" id="ARBA00022490"/>
    </source>
</evidence>
<dbReference type="Pfam" id="PF00254">
    <property type="entry name" value="FKBP_C"/>
    <property type="match status" value="1"/>
</dbReference>
<organism evidence="11 12">
    <name type="scientific">Campylobacter suis</name>
    <dbReference type="NCBI Taxonomy" id="2790657"/>
    <lineage>
        <taxon>Bacteria</taxon>
        <taxon>Pseudomonadati</taxon>
        <taxon>Campylobacterota</taxon>
        <taxon>Epsilonproteobacteria</taxon>
        <taxon>Campylobacterales</taxon>
        <taxon>Campylobacteraceae</taxon>
        <taxon>Campylobacter</taxon>
    </lineage>
</organism>
<dbReference type="PROSITE" id="PS51257">
    <property type="entry name" value="PROKAR_LIPOPROTEIN"/>
    <property type="match status" value="1"/>
</dbReference>
<dbReference type="SUPFAM" id="SSF54534">
    <property type="entry name" value="FKBP-like"/>
    <property type="match status" value="1"/>
</dbReference>
<sequence>MRILNSFIAISFLASCVFGAELSTKEQKEAYSLGASTGGYLLKQINNHKALGVQTDTEIVVQGFLDAIKNQTKLTNDQVITLLNDRAEALNKAAQDLQKAELAKNKKESKEFLEKNAKNSKVKTTKSGLQYEILKDAKGDKPKPESIVLVNYKAYLPNGEVFEDTYKAGKASHLSLINIIEGLSEGLRLMSVGSKYKFVIPSELAYGDNGVEVIPGGSAVVFETELLKIFKPGELVEEAKKMSAEEVKSFHGVK</sequence>
<name>A0ABN7K9X1_9BACT</name>
<evidence type="ECO:0000259" key="10">
    <source>
        <dbReference type="PROSITE" id="PS50059"/>
    </source>
</evidence>
<evidence type="ECO:0000256" key="4">
    <source>
        <dbReference type="ARBA" id="ARBA00023110"/>
    </source>
</evidence>
<evidence type="ECO:0000256" key="1">
    <source>
        <dbReference type="ARBA" id="ARBA00000971"/>
    </source>
</evidence>
<dbReference type="InterPro" id="IPR001179">
    <property type="entry name" value="PPIase_FKBP_dom"/>
</dbReference>
<dbReference type="Gene3D" id="1.10.287.460">
    <property type="entry name" value="Peptidyl-prolyl cis-trans isomerase, FKBP-type, N-terminal domain"/>
    <property type="match status" value="1"/>
</dbReference>
<proteinExistence type="inferred from homology"/>
<keyword evidence="12" id="KW-1185">Reference proteome</keyword>
<reference evidence="11 12" key="1">
    <citation type="submission" date="2020-11" db="EMBL/GenBank/DDBJ databases">
        <authorList>
            <person name="Peeters C."/>
        </authorList>
    </citation>
    <scope>NUCLEOTIDE SEQUENCE [LARGE SCALE GENOMIC DNA]</scope>
    <source>
        <strain evidence="11 12">LMG 8286</strain>
    </source>
</reference>
<keyword evidence="3" id="KW-0963">Cytoplasm</keyword>
<feature type="signal peptide" evidence="9">
    <location>
        <begin position="1"/>
        <end position="19"/>
    </location>
</feature>
<evidence type="ECO:0000256" key="9">
    <source>
        <dbReference type="SAM" id="SignalP"/>
    </source>
</evidence>
<evidence type="ECO:0000256" key="6">
    <source>
        <dbReference type="PROSITE-ProRule" id="PRU00277"/>
    </source>
</evidence>
<feature type="coiled-coil region" evidence="8">
    <location>
        <begin position="80"/>
        <end position="123"/>
    </location>
</feature>
<evidence type="ECO:0000256" key="5">
    <source>
        <dbReference type="ARBA" id="ARBA00023235"/>
    </source>
</evidence>
<dbReference type="RefSeq" id="WP_230057462.1">
    <property type="nucleotide sequence ID" value="NZ_CAJHOE010000007.1"/>
</dbReference>
<comment type="caution">
    <text evidence="11">The sequence shown here is derived from an EMBL/GenBank/DDBJ whole genome shotgun (WGS) entry which is preliminary data.</text>
</comment>
<accession>A0ABN7K9X1</accession>
<dbReference type="EC" id="5.2.1.8" evidence="7"/>
<evidence type="ECO:0000256" key="8">
    <source>
        <dbReference type="SAM" id="Coils"/>
    </source>
</evidence>
<keyword evidence="9" id="KW-0732">Signal</keyword>
<dbReference type="PANTHER" id="PTHR43811">
    <property type="entry name" value="FKBP-TYPE PEPTIDYL-PROLYL CIS-TRANS ISOMERASE FKPA"/>
    <property type="match status" value="1"/>
</dbReference>
<comment type="similarity">
    <text evidence="2 7">Belongs to the FKBP-type PPIase family.</text>
</comment>
<dbReference type="EMBL" id="CAJHOE010000007">
    <property type="protein sequence ID" value="CAD7289250.1"/>
    <property type="molecule type" value="Genomic_DNA"/>
</dbReference>
<feature type="domain" description="PPIase FKBP-type" evidence="10">
    <location>
        <begin position="145"/>
        <end position="230"/>
    </location>
</feature>
<evidence type="ECO:0000313" key="11">
    <source>
        <dbReference type="EMBL" id="CAD7289250.1"/>
    </source>
</evidence>
<dbReference type="InterPro" id="IPR046357">
    <property type="entry name" value="PPIase_dom_sf"/>
</dbReference>
<dbReference type="Gene3D" id="3.10.50.40">
    <property type="match status" value="1"/>
</dbReference>
<keyword evidence="5 6" id="KW-0413">Isomerase</keyword>
<dbReference type="PANTHER" id="PTHR43811:SF19">
    <property type="entry name" value="39 KDA FK506-BINDING NUCLEAR PROTEIN"/>
    <property type="match status" value="1"/>
</dbReference>
<dbReference type="Pfam" id="PF01346">
    <property type="entry name" value="FKBP_N"/>
    <property type="match status" value="1"/>
</dbReference>
<keyword evidence="8" id="KW-0175">Coiled coil</keyword>
<gene>
    <name evidence="11" type="primary">fkpA</name>
    <name evidence="11" type="ORF">LMG8286_01727</name>
</gene>
<dbReference type="InterPro" id="IPR000774">
    <property type="entry name" value="PPIase_FKBP_N"/>
</dbReference>
<feature type="chain" id="PRO_5045193814" description="Peptidyl-prolyl cis-trans isomerase" evidence="9">
    <location>
        <begin position="20"/>
        <end position="254"/>
    </location>
</feature>
<dbReference type="Proteomes" id="UP000789359">
    <property type="component" value="Unassembled WGS sequence"/>
</dbReference>